<protein>
    <submittedName>
        <fullName evidence="3">Transcriptional regulator, TetR family</fullName>
    </submittedName>
</protein>
<dbReference type="PROSITE" id="PS50977">
    <property type="entry name" value="HTH_TETR_2"/>
    <property type="match status" value="1"/>
</dbReference>
<dbReference type="InterPro" id="IPR001647">
    <property type="entry name" value="HTH_TetR"/>
</dbReference>
<dbReference type="AlphaFoldDB" id="A0A2P2C155"/>
<organism evidence="3">
    <name type="scientific">metagenome</name>
    <dbReference type="NCBI Taxonomy" id="256318"/>
    <lineage>
        <taxon>unclassified sequences</taxon>
        <taxon>metagenomes</taxon>
    </lineage>
</organism>
<dbReference type="EMBL" id="CZKA01000009">
    <property type="protein sequence ID" value="CUR54452.1"/>
    <property type="molecule type" value="Genomic_DNA"/>
</dbReference>
<name>A0A2P2C155_9ZZZZ</name>
<sequence>MTSRRDELAHAATDWALEHGLIGLSLRPLAADLGTSDRMLLYHFGDKDQLIAAMLRVSVDWSVSTLHAMPPAPDVRAAVVALWAVMTSERMDRCQRMYVEAAALGLLGREPYASVVGEANERWTEALADQLVAAGSSEELARRAVVLMDAAFMGFQLDLPLDAGDPVVEVAVQDLADAVVAITGSGQGSA</sequence>
<accession>A0A2P2C155</accession>
<reference evidence="3" key="1">
    <citation type="submission" date="2015-08" db="EMBL/GenBank/DDBJ databases">
        <authorList>
            <person name="Babu N.S."/>
            <person name="Beckwith C.J."/>
            <person name="Beseler K.G."/>
            <person name="Brison A."/>
            <person name="Carone J.V."/>
            <person name="Caskin T.P."/>
            <person name="Diamond M."/>
            <person name="Durham M.E."/>
            <person name="Foxe J.M."/>
            <person name="Go M."/>
            <person name="Henderson B.A."/>
            <person name="Jones I.B."/>
            <person name="McGettigan J.A."/>
            <person name="Micheletti S.J."/>
            <person name="Nasrallah M.E."/>
            <person name="Ortiz D."/>
            <person name="Piller C.R."/>
            <person name="Privatt S.R."/>
            <person name="Schneider S.L."/>
            <person name="Sharp S."/>
            <person name="Smith T.C."/>
            <person name="Stanton J.D."/>
            <person name="Ullery H.E."/>
            <person name="Wilson R.J."/>
            <person name="Serrano M.G."/>
            <person name="Buck G."/>
            <person name="Lee V."/>
            <person name="Wang Y."/>
            <person name="Carvalho R."/>
            <person name="Voegtly L."/>
            <person name="Shi R."/>
            <person name="Duckworth R."/>
            <person name="Johnson A."/>
            <person name="Loviza R."/>
            <person name="Walstead R."/>
            <person name="Shah Z."/>
            <person name="Kiflezghi M."/>
            <person name="Wade K."/>
            <person name="Ball S.L."/>
            <person name="Bradley K.W."/>
            <person name="Asai D.J."/>
            <person name="Bowman C.A."/>
            <person name="Russell D.A."/>
            <person name="Pope W.H."/>
            <person name="Jacobs-Sera D."/>
            <person name="Hendrix R.W."/>
            <person name="Hatfull G.F."/>
        </authorList>
    </citation>
    <scope>NUCLEOTIDE SEQUENCE</scope>
</reference>
<dbReference type="InterPro" id="IPR009057">
    <property type="entry name" value="Homeodomain-like_sf"/>
</dbReference>
<gene>
    <name evidence="3" type="ORF">NOCA2170024</name>
</gene>
<dbReference type="GO" id="GO:0003677">
    <property type="term" value="F:DNA binding"/>
    <property type="evidence" value="ECO:0007669"/>
    <property type="project" value="UniProtKB-KW"/>
</dbReference>
<dbReference type="Gene3D" id="1.10.357.10">
    <property type="entry name" value="Tetracycline Repressor, domain 2"/>
    <property type="match status" value="1"/>
</dbReference>
<dbReference type="SUPFAM" id="SSF46689">
    <property type="entry name" value="Homeodomain-like"/>
    <property type="match status" value="1"/>
</dbReference>
<proteinExistence type="predicted"/>
<evidence type="ECO:0000259" key="2">
    <source>
        <dbReference type="PROSITE" id="PS50977"/>
    </source>
</evidence>
<dbReference type="Pfam" id="PF00440">
    <property type="entry name" value="TetR_N"/>
    <property type="match status" value="1"/>
</dbReference>
<feature type="domain" description="HTH tetR-type" evidence="2">
    <location>
        <begin position="2"/>
        <end position="62"/>
    </location>
</feature>
<keyword evidence="1" id="KW-0238">DNA-binding</keyword>
<evidence type="ECO:0000313" key="3">
    <source>
        <dbReference type="EMBL" id="CUR54452.1"/>
    </source>
</evidence>
<evidence type="ECO:0000256" key="1">
    <source>
        <dbReference type="ARBA" id="ARBA00023125"/>
    </source>
</evidence>